<dbReference type="NCBIfam" id="TIGR01722">
    <property type="entry name" value="MMSDH"/>
    <property type="match status" value="1"/>
</dbReference>
<dbReference type="InterPro" id="IPR016163">
    <property type="entry name" value="Ald_DH_C"/>
</dbReference>
<feature type="domain" description="Aldehyde dehydrogenase" evidence="3">
    <location>
        <begin position="15"/>
        <end position="481"/>
    </location>
</feature>
<evidence type="ECO:0000256" key="1">
    <source>
        <dbReference type="ARBA" id="ARBA00009986"/>
    </source>
</evidence>
<evidence type="ECO:0000259" key="3">
    <source>
        <dbReference type="Pfam" id="PF00171"/>
    </source>
</evidence>
<dbReference type="GO" id="GO:0006574">
    <property type="term" value="P:L-valine catabolic process"/>
    <property type="evidence" value="ECO:0007669"/>
    <property type="project" value="TreeGrafter"/>
</dbReference>
<dbReference type="PANTHER" id="PTHR43866:SF4">
    <property type="entry name" value="MALONATE-SEMIALDEHYDE DEHYDROGENASE"/>
    <property type="match status" value="1"/>
</dbReference>
<dbReference type="Gene3D" id="3.40.605.10">
    <property type="entry name" value="Aldehyde Dehydrogenase, Chain A, domain 1"/>
    <property type="match status" value="1"/>
</dbReference>
<dbReference type="EMBL" id="CP042817">
    <property type="protein sequence ID" value="QEJ98126.1"/>
    <property type="molecule type" value="Genomic_DNA"/>
</dbReference>
<dbReference type="GeneID" id="57753137"/>
<dbReference type="InterPro" id="IPR016161">
    <property type="entry name" value="Ald_DH/histidinol_DH"/>
</dbReference>
<dbReference type="EMBL" id="CDNC01000012">
    <property type="protein sequence ID" value="CEM61536.1"/>
    <property type="molecule type" value="Genomic_DNA"/>
</dbReference>
<gene>
    <name evidence="4" type="primary">iolA</name>
    <name evidence="5" type="ORF">FUT82_09025</name>
    <name evidence="4" type="ORF">TPHV1_20073</name>
</gene>
<keyword evidence="6" id="KW-1185">Reference proteome</keyword>
<comment type="similarity">
    <text evidence="1">Belongs to the aldehyde dehydrogenase family.</text>
</comment>
<reference evidence="4" key="1">
    <citation type="submission" date="2015-01" db="EMBL/GenBank/DDBJ databases">
        <authorList>
            <person name="Xiang T."/>
            <person name="Song Y."/>
            <person name="Huang L."/>
            <person name="Wang B."/>
            <person name="Wu P."/>
        </authorList>
    </citation>
    <scope>NUCLEOTIDE SEQUENCE [LARGE SCALE GENOMIC DNA]</scope>
    <source>
        <strain evidence="4">V1</strain>
    </source>
</reference>
<dbReference type="RefSeq" id="WP_024753598.1">
    <property type="nucleotide sequence ID" value="NZ_CDNC01000012.1"/>
</dbReference>
<dbReference type="AlphaFoldDB" id="A0A0B7GY41"/>
<dbReference type="GO" id="GO:0004491">
    <property type="term" value="F:methylmalonate-semialdehyde dehydrogenase (acylating, NAD) activity"/>
    <property type="evidence" value="ECO:0007669"/>
    <property type="project" value="UniProtKB-EC"/>
</dbReference>
<dbReference type="FunFam" id="3.40.605.10:FF:000007">
    <property type="entry name" value="NAD/NADP-dependent betaine aldehyde dehydrogenase"/>
    <property type="match status" value="1"/>
</dbReference>
<organism evidence="4 6">
    <name type="scientific">Treponema phagedenis</name>
    <dbReference type="NCBI Taxonomy" id="162"/>
    <lineage>
        <taxon>Bacteria</taxon>
        <taxon>Pseudomonadati</taxon>
        <taxon>Spirochaetota</taxon>
        <taxon>Spirochaetia</taxon>
        <taxon>Spirochaetales</taxon>
        <taxon>Treponemataceae</taxon>
        <taxon>Treponema</taxon>
    </lineage>
</organism>
<dbReference type="FunFam" id="3.40.309.10:FF:000002">
    <property type="entry name" value="Methylmalonate-semialdehyde dehydrogenase (Acylating)"/>
    <property type="match status" value="1"/>
</dbReference>
<dbReference type="CDD" id="cd07085">
    <property type="entry name" value="ALDH_F6_MMSDH"/>
    <property type="match status" value="1"/>
</dbReference>
<evidence type="ECO:0000313" key="7">
    <source>
        <dbReference type="Proteomes" id="UP000323594"/>
    </source>
</evidence>
<protein>
    <submittedName>
        <fullName evidence="5">CoA-acylating methylmalonate-semialdehyde dehydrogenase</fullName>
    </submittedName>
    <submittedName>
        <fullName evidence="4">Methylmalonate semialdehyde dehydrogenase (Acylating) 2</fullName>
        <ecNumber evidence="4">1.2.1.18</ecNumber>
        <ecNumber evidence="4">1.2.1.27</ecNumber>
    </submittedName>
</protein>
<dbReference type="PANTHER" id="PTHR43866">
    <property type="entry name" value="MALONATE-SEMIALDEHYDE DEHYDROGENASE"/>
    <property type="match status" value="1"/>
</dbReference>
<evidence type="ECO:0000256" key="2">
    <source>
        <dbReference type="ARBA" id="ARBA00023002"/>
    </source>
</evidence>
<proteinExistence type="inferred from homology"/>
<dbReference type="InterPro" id="IPR016162">
    <property type="entry name" value="Ald_DH_N"/>
</dbReference>
<evidence type="ECO:0000313" key="5">
    <source>
        <dbReference type="EMBL" id="QEJ98126.1"/>
    </source>
</evidence>
<dbReference type="GO" id="GO:0018478">
    <property type="term" value="F:malonate-semialdehyde dehydrogenase (acetylating) activity"/>
    <property type="evidence" value="ECO:0007669"/>
    <property type="project" value="UniProtKB-EC"/>
</dbReference>
<dbReference type="SUPFAM" id="SSF53720">
    <property type="entry name" value="ALDH-like"/>
    <property type="match status" value="1"/>
</dbReference>
<dbReference type="Gene3D" id="3.40.309.10">
    <property type="entry name" value="Aldehyde Dehydrogenase, Chain A, domain 2"/>
    <property type="match status" value="1"/>
</dbReference>
<dbReference type="Proteomes" id="UP000323594">
    <property type="component" value="Chromosome"/>
</dbReference>
<reference evidence="6" key="2">
    <citation type="submission" date="2015-01" db="EMBL/GenBank/DDBJ databases">
        <authorList>
            <person name="Manzoor Shahid"/>
            <person name="Zubair Saima"/>
        </authorList>
    </citation>
    <scope>NUCLEOTIDE SEQUENCE [LARGE SCALE GENOMIC DNA]</scope>
    <source>
        <strain evidence="6">V1</strain>
    </source>
</reference>
<evidence type="ECO:0000313" key="6">
    <source>
        <dbReference type="Proteomes" id="UP000042527"/>
    </source>
</evidence>
<keyword evidence="2 4" id="KW-0560">Oxidoreductase</keyword>
<dbReference type="GO" id="GO:0006210">
    <property type="term" value="P:thymine catabolic process"/>
    <property type="evidence" value="ECO:0007669"/>
    <property type="project" value="TreeGrafter"/>
</dbReference>
<dbReference type="OrthoDB" id="9762913at2"/>
<dbReference type="EC" id="1.2.1.27" evidence="4"/>
<name>A0A0B7GY41_TREPH</name>
<dbReference type="EC" id="1.2.1.18" evidence="4"/>
<accession>A0A0B7GY41</accession>
<dbReference type="Pfam" id="PF00171">
    <property type="entry name" value="Aldedh"/>
    <property type="match status" value="1"/>
</dbReference>
<dbReference type="Proteomes" id="UP000042527">
    <property type="component" value="Unassembled WGS sequence"/>
</dbReference>
<reference evidence="5 7" key="3">
    <citation type="submission" date="2019-08" db="EMBL/GenBank/DDBJ databases">
        <authorList>
            <person name="Kuhnert P."/>
        </authorList>
    </citation>
    <scope>NUCLEOTIDE SEQUENCE [LARGE SCALE GENOMIC DNA]</scope>
    <source>
        <strain evidence="5 7">B36.5</strain>
    </source>
</reference>
<dbReference type="InterPro" id="IPR015590">
    <property type="entry name" value="Aldehyde_DH_dom"/>
</dbReference>
<sequence length="503" mass="54368">MADVKVLKPFIGGSFVDSKTGKFSDAYDPSTGAVIAKVPCCTADEVKQAIAAAKKAFPEWSATPVLKRVQILYKLRDLLIEHMDELTHLVALENGKAWDEAQGDVLKAKEGTEQAIAAPSLLMGESLMDAAVGYDSVLYREPIGVCAGIIPFNFPAMIPMGWMTPICIACGNTIVLKAATFTPQSALRIAELYKEAGLPDGVINIITCSRNEAEILLTHKDVKAITFVGSTSVGKHIYTTAAATGKRVQALCEAKNHALVLNDAPIKRTAAGIINASYGCAGERCMALPVVVAQEGIADKLVQAIKELAEKLKVGCAYDKSSKLGPVVNAPHKESIVQWIEKGIAEGAKLVLDGRNYVVPGFEKGFYLGPTILDYVTEEMTVGTQEIFGPVLCIKRVKTFEEGLALMNRNPFANGSVIYTQNGYYAREFARHTDGGMVGINVGIPVPVGMFPFSGHKESFFGDLHTLGKDGYRFFTETKVVTTHWFDEHEIHSDAVSTWDGTI</sequence>
<dbReference type="InterPro" id="IPR010061">
    <property type="entry name" value="MeMal-semiAld_DH"/>
</dbReference>
<evidence type="ECO:0000313" key="4">
    <source>
        <dbReference type="EMBL" id="CEM61536.1"/>
    </source>
</evidence>